<dbReference type="SMART" id="SM00487">
    <property type="entry name" value="DEXDc"/>
    <property type="match status" value="1"/>
</dbReference>
<dbReference type="SUPFAM" id="SSF52540">
    <property type="entry name" value="P-loop containing nucleoside triphosphate hydrolases"/>
    <property type="match status" value="2"/>
</dbReference>
<dbReference type="PROSITE" id="PS51194">
    <property type="entry name" value="HELICASE_CTER"/>
    <property type="match status" value="1"/>
</dbReference>
<dbReference type="InterPro" id="IPR027417">
    <property type="entry name" value="P-loop_NTPase"/>
</dbReference>
<dbReference type="InterPro" id="IPR038718">
    <property type="entry name" value="SNF2-like_sf"/>
</dbReference>
<dbReference type="PANTHER" id="PTHR10799">
    <property type="entry name" value="SNF2/RAD54 HELICASE FAMILY"/>
    <property type="match status" value="1"/>
</dbReference>
<feature type="domain" description="Helicase C-terminal" evidence="3">
    <location>
        <begin position="522"/>
        <end position="686"/>
    </location>
</feature>
<dbReference type="RefSeq" id="WP_186860506.1">
    <property type="nucleotide sequence ID" value="NZ_JACOOO010000032.1"/>
</dbReference>
<reference evidence="4 5" key="1">
    <citation type="submission" date="2020-08" db="EMBL/GenBank/DDBJ databases">
        <title>Genome public.</title>
        <authorList>
            <person name="Liu C."/>
            <person name="Sun Q."/>
        </authorList>
    </citation>
    <scope>NUCLEOTIDE SEQUENCE [LARGE SCALE GENOMIC DNA]</scope>
    <source>
        <strain evidence="4 5">NSJ-6</strain>
    </source>
</reference>
<protein>
    <submittedName>
        <fullName evidence="4">SNF2 helicase associated domain-containing protein</fullName>
    </submittedName>
</protein>
<dbReference type="Proteomes" id="UP000596929">
    <property type="component" value="Unassembled WGS sequence"/>
</dbReference>
<keyword evidence="5" id="KW-1185">Reference proteome</keyword>
<organism evidence="4 5">
    <name type="scientific">Clostridium hominis</name>
    <dbReference type="NCBI Taxonomy" id="2763036"/>
    <lineage>
        <taxon>Bacteria</taxon>
        <taxon>Bacillati</taxon>
        <taxon>Bacillota</taxon>
        <taxon>Clostridia</taxon>
        <taxon>Eubacteriales</taxon>
        <taxon>Clostridiaceae</taxon>
        <taxon>Clostridium</taxon>
    </lineage>
</organism>
<feature type="domain" description="Helicase ATP-binding" evidence="2">
    <location>
        <begin position="252"/>
        <end position="407"/>
    </location>
</feature>
<dbReference type="InterPro" id="IPR001650">
    <property type="entry name" value="Helicase_C-like"/>
</dbReference>
<dbReference type="Gene3D" id="3.40.50.10810">
    <property type="entry name" value="Tandem AAA-ATPase domain"/>
    <property type="match status" value="1"/>
</dbReference>
<proteinExistence type="predicted"/>
<dbReference type="Pfam" id="PF00271">
    <property type="entry name" value="Helicase_C"/>
    <property type="match status" value="1"/>
</dbReference>
<name>A0ABR7DH35_9CLOT</name>
<dbReference type="Pfam" id="PF08455">
    <property type="entry name" value="SNF2_assoc"/>
    <property type="match status" value="1"/>
</dbReference>
<accession>A0ABR7DH35</accession>
<comment type="caution">
    <text evidence="4">The sequence shown here is derived from an EMBL/GenBank/DDBJ whole genome shotgun (WGS) entry which is preliminary data.</text>
</comment>
<gene>
    <name evidence="4" type="ORF">H8S20_14060</name>
</gene>
<dbReference type="SMART" id="SM00490">
    <property type="entry name" value="HELICc"/>
    <property type="match status" value="1"/>
</dbReference>
<dbReference type="InterPro" id="IPR049730">
    <property type="entry name" value="SNF2/RAD54-like_C"/>
</dbReference>
<dbReference type="EMBL" id="JACOOO010000032">
    <property type="protein sequence ID" value="MBC5629993.1"/>
    <property type="molecule type" value="Genomic_DNA"/>
</dbReference>
<evidence type="ECO:0000313" key="5">
    <source>
        <dbReference type="Proteomes" id="UP000596929"/>
    </source>
</evidence>
<dbReference type="Gene3D" id="3.40.50.300">
    <property type="entry name" value="P-loop containing nucleotide triphosphate hydrolases"/>
    <property type="match status" value="1"/>
</dbReference>
<dbReference type="InterPro" id="IPR000330">
    <property type="entry name" value="SNF2_N"/>
</dbReference>
<evidence type="ECO:0000313" key="4">
    <source>
        <dbReference type="EMBL" id="MBC5629993.1"/>
    </source>
</evidence>
<evidence type="ECO:0000259" key="3">
    <source>
        <dbReference type="PROSITE" id="PS51194"/>
    </source>
</evidence>
<dbReference type="InterPro" id="IPR014001">
    <property type="entry name" value="Helicase_ATP-bd"/>
</dbReference>
<evidence type="ECO:0000256" key="1">
    <source>
        <dbReference type="ARBA" id="ARBA00022801"/>
    </source>
</evidence>
<sequence length="688" mass="80355">IRKYIQGKYFIYRENEYIYCDINVIYGNKVINILKDNNLVLEWIRDFKYEERLIMAFERYGFIKSNGKMRFIGDDENLFLFLNSKDNELSEFGQIVLPKNLNEFYIYNSEDLYGTVYEEDWAIKLSYGIKGISEDDFKKAYKAFKNNNRFYKTKNKGFIDLMDYKLRDMFNMINLLNLENDLDKGISYISKAKISFVKELINKCDLSFIYNKDSLKSIEEKLKELKQKDIELTTKVTSILRPYQEDGIKWIRDLYNLGFGGILADEMGLGKTLQTISFLASNKDKKFIIIVPTSLIFNWRDEFLKFTPELNIGIVYGDKRNCIIENYKSYNGLITTYGVLKNDLEKFIDKEFDICIIDEAQNIKNYKSQNAEAVKKIKARFRLALTGTPIENNLKELWSIFDFIMPEFLYEIEEFDSKFNKDNEKSILLLKSLVNPFVLRRTKEEVAKDLPGKSERTVVVKLEKNQEFYYKNYIQNIRNKIKTDSNVQVFSYLIRLRQICLHPALAFTEYVGGSGKFKIAHKIINSALKENRKILIFSQFTTVLDMFGDELAKNNTKFYKLSGETLPKERIRLVNSFNESKDVNIFLISLKAGGTGLNLTSANLVIHFDPWWNPAVESQATDRAHRIGQKKEVEVIKLVAKGTIEESIINLQNDKKDLIEDILSGNSIKSSSINKEMIQELVKNYIEN</sequence>
<dbReference type="CDD" id="cd18793">
    <property type="entry name" value="SF2_C_SNF"/>
    <property type="match status" value="1"/>
</dbReference>
<keyword evidence="1" id="KW-0378">Hydrolase</keyword>
<evidence type="ECO:0000259" key="2">
    <source>
        <dbReference type="PROSITE" id="PS51192"/>
    </source>
</evidence>
<dbReference type="Pfam" id="PF00176">
    <property type="entry name" value="SNF2-rel_dom"/>
    <property type="match status" value="1"/>
</dbReference>
<dbReference type="InterPro" id="IPR013663">
    <property type="entry name" value="Helicase_SWF/SNF/SWI_bac"/>
</dbReference>
<dbReference type="PROSITE" id="PS51192">
    <property type="entry name" value="HELICASE_ATP_BIND_1"/>
    <property type="match status" value="1"/>
</dbReference>
<feature type="non-terminal residue" evidence="4">
    <location>
        <position position="1"/>
    </location>
</feature>